<evidence type="ECO:0000313" key="2">
    <source>
        <dbReference type="EMBL" id="HIS63790.1"/>
    </source>
</evidence>
<evidence type="ECO:0000256" key="1">
    <source>
        <dbReference type="SAM" id="Phobius"/>
    </source>
</evidence>
<dbReference type="GO" id="GO:0015558">
    <property type="term" value="F:secondary active p-aminobenzoyl-glutamate transmembrane transporter activity"/>
    <property type="evidence" value="ECO:0007669"/>
    <property type="project" value="InterPro"/>
</dbReference>
<feature type="transmembrane region" description="Helical" evidence="1">
    <location>
        <begin position="451"/>
        <end position="470"/>
    </location>
</feature>
<dbReference type="PANTHER" id="PTHR30282:SF0">
    <property type="entry name" value="P-AMINOBENZOYL-GLUTAMATE TRANSPORT PROTEIN"/>
    <property type="match status" value="1"/>
</dbReference>
<feature type="transmembrane region" description="Helical" evidence="1">
    <location>
        <begin position="221"/>
        <end position="239"/>
    </location>
</feature>
<reference evidence="2" key="2">
    <citation type="journal article" date="2021" name="PeerJ">
        <title>Extensive microbial diversity within the chicken gut microbiome revealed by metagenomics and culture.</title>
        <authorList>
            <person name="Gilroy R."/>
            <person name="Ravi A."/>
            <person name="Getino M."/>
            <person name="Pursley I."/>
            <person name="Horton D.L."/>
            <person name="Alikhan N.F."/>
            <person name="Baker D."/>
            <person name="Gharbi K."/>
            <person name="Hall N."/>
            <person name="Watson M."/>
            <person name="Adriaenssens E.M."/>
            <person name="Foster-Nyarko E."/>
            <person name="Jarju S."/>
            <person name="Secka A."/>
            <person name="Antonio M."/>
            <person name="Oren A."/>
            <person name="Chaudhuri R.R."/>
            <person name="La Ragione R."/>
            <person name="Hildebrand F."/>
            <person name="Pallen M.J."/>
        </authorList>
    </citation>
    <scope>NUCLEOTIDE SEQUENCE</scope>
    <source>
        <strain evidence="2">ChiBcec16-1751</strain>
    </source>
</reference>
<dbReference type="EMBL" id="DVJJ01000008">
    <property type="protein sequence ID" value="HIS63790.1"/>
    <property type="molecule type" value="Genomic_DNA"/>
</dbReference>
<feature type="transmembrane region" description="Helical" evidence="1">
    <location>
        <begin position="95"/>
        <end position="116"/>
    </location>
</feature>
<feature type="transmembrane region" description="Helical" evidence="1">
    <location>
        <begin position="491"/>
        <end position="513"/>
    </location>
</feature>
<sequence>MSDKNSSNKISLYNRWLNGIEAVGNKLPHPVALFAMLALLIILISAVCAALGVSATGELVSDGELKETTVTAVSLLTKDGLAYIFSNAVSNFTSYAPLGMVLVAMLGVGVAEHSGLINALLKRTVQVTPKRLITPVVVFLGVMSNVASDAGYVILIPLGAMVFRAYGRHPMAGLAAAFAGVSGGFSANLLIGTLDPLLVGISQTAAHLIDPTYHVNVMGNYYFLCFSTVLITVLGTIVTDKIVEPRLAAFGGHVLAEEDDSLTTVTDLEKKGLRRAGIVMVLYVMLIVILCLPSGSFFRNEACELLGKASPFVDGIVVLIALLFFLPGVAFGRTVGTFANHHAVCNAMSKSMASMGSFLALAFVSAQFINYFNYTKLGTIIALSGASFLQDANIGLIPLIVVFILFSAFMNLFMGSASAKWNILAPVFVPMFMLLGYRPELCQLAYRIGDSSTNIITPLMTYFAVIVTFAQRYDKKAGIGTITATMLPYSICFLLFWTITFVIWLALGLPIGVGTGVHL</sequence>
<dbReference type="AlphaFoldDB" id="A0A9D1JS42"/>
<organism evidence="2 3">
    <name type="scientific">Candidatus Avoscillospira avistercoris</name>
    <dbReference type="NCBI Taxonomy" id="2840707"/>
    <lineage>
        <taxon>Bacteria</taxon>
        <taxon>Bacillati</taxon>
        <taxon>Bacillota</taxon>
        <taxon>Clostridia</taxon>
        <taxon>Eubacteriales</taxon>
        <taxon>Oscillospiraceae</taxon>
        <taxon>Oscillospiraceae incertae sedis</taxon>
        <taxon>Candidatus Avoscillospira</taxon>
    </lineage>
</organism>
<protein>
    <submittedName>
        <fullName evidence="2">AbgT family transporter</fullName>
    </submittedName>
</protein>
<accession>A0A9D1JS42</accession>
<keyword evidence="1" id="KW-0812">Transmembrane</keyword>
<gene>
    <name evidence="2" type="ORF">IAA83_00280</name>
</gene>
<feature type="transmembrane region" description="Helical" evidence="1">
    <location>
        <begin position="136"/>
        <end position="160"/>
    </location>
</feature>
<proteinExistence type="predicted"/>
<dbReference type="PANTHER" id="PTHR30282">
    <property type="entry name" value="P-AMINOBENZOYL GLUTAMATE TRANSPORTER"/>
    <property type="match status" value="1"/>
</dbReference>
<dbReference type="Pfam" id="PF03806">
    <property type="entry name" value="ABG_transport"/>
    <property type="match status" value="1"/>
</dbReference>
<comment type="caution">
    <text evidence="2">The sequence shown here is derived from an EMBL/GenBank/DDBJ whole genome shotgun (WGS) entry which is preliminary data.</text>
</comment>
<feature type="transmembrane region" description="Helical" evidence="1">
    <location>
        <begin position="278"/>
        <end position="298"/>
    </location>
</feature>
<keyword evidence="1" id="KW-1133">Transmembrane helix</keyword>
<keyword evidence="1" id="KW-0472">Membrane</keyword>
<feature type="transmembrane region" description="Helical" evidence="1">
    <location>
        <begin position="421"/>
        <end position="439"/>
    </location>
</feature>
<reference evidence="2" key="1">
    <citation type="submission" date="2020-10" db="EMBL/GenBank/DDBJ databases">
        <authorList>
            <person name="Gilroy R."/>
        </authorList>
    </citation>
    <scope>NUCLEOTIDE SEQUENCE</scope>
    <source>
        <strain evidence="2">ChiBcec16-1751</strain>
    </source>
</reference>
<feature type="transmembrane region" description="Helical" evidence="1">
    <location>
        <begin position="392"/>
        <end position="414"/>
    </location>
</feature>
<dbReference type="InterPro" id="IPR004697">
    <property type="entry name" value="AbgT"/>
</dbReference>
<feature type="transmembrane region" description="Helical" evidence="1">
    <location>
        <begin position="352"/>
        <end position="372"/>
    </location>
</feature>
<dbReference type="GO" id="GO:1902604">
    <property type="term" value="P:p-aminobenzoyl-glutamate transmembrane transport"/>
    <property type="evidence" value="ECO:0007669"/>
    <property type="project" value="InterPro"/>
</dbReference>
<feature type="transmembrane region" description="Helical" evidence="1">
    <location>
        <begin position="31"/>
        <end position="53"/>
    </location>
</feature>
<name>A0A9D1JS42_9FIRM</name>
<feature type="transmembrane region" description="Helical" evidence="1">
    <location>
        <begin position="172"/>
        <end position="191"/>
    </location>
</feature>
<evidence type="ECO:0000313" key="3">
    <source>
        <dbReference type="Proteomes" id="UP000886741"/>
    </source>
</evidence>
<dbReference type="Proteomes" id="UP000886741">
    <property type="component" value="Unassembled WGS sequence"/>
</dbReference>
<feature type="transmembrane region" description="Helical" evidence="1">
    <location>
        <begin position="310"/>
        <end position="331"/>
    </location>
</feature>